<protein>
    <recommendedName>
        <fullName evidence="3">SGNH/GDSL hydrolase family protein</fullName>
    </recommendedName>
</protein>
<dbReference type="Proteomes" id="UP000295706">
    <property type="component" value="Unassembled WGS sequence"/>
</dbReference>
<evidence type="ECO:0000313" key="1">
    <source>
        <dbReference type="EMBL" id="TDB61792.1"/>
    </source>
</evidence>
<sequence length="286" mass="33130">MVFLKKILVVTVLFLGSYVALVKGLGPTKWLATQHTYQESLAKAEQYLYYTHQLCPRVVVGSSLSSMIQTFRIPGTCSLTFPGQTVFEGLRLLTENDSSPTCVYIEMNAVLRSEDKEFVDYLQSPVPYFLKKYLRVMRHDKQPIAKIGQLIHGIVEPHLITNTTFDKHSTQLHQYFRKESDISPKEYILDRQMQRMEELVSILEKKGCQIVFFEMPISPDLTNLAQPRAIRAFFLKHFSPTKYTYIFPEKDKIYTTLDGIHLTYEAALEYTAYFKKQVQEADKSLQ</sequence>
<dbReference type="RefSeq" id="WP_132120557.1">
    <property type="nucleotide sequence ID" value="NZ_SMJU01000013.1"/>
</dbReference>
<reference evidence="1 2" key="1">
    <citation type="submission" date="2019-02" db="EMBL/GenBank/DDBJ databases">
        <title>Arundinibacter roseus gen. nov., sp. nov., a new member of the family Cytophagaceae.</title>
        <authorList>
            <person name="Szuroczki S."/>
            <person name="Khayer B."/>
            <person name="Sproer C."/>
            <person name="Toumi M."/>
            <person name="Szabo A."/>
            <person name="Felfoldi T."/>
            <person name="Schumann P."/>
            <person name="Toth E."/>
        </authorList>
    </citation>
    <scope>NUCLEOTIDE SEQUENCE [LARGE SCALE GENOMIC DNA]</scope>
    <source>
        <strain evidence="1 2">DMA-k-7a</strain>
    </source>
</reference>
<gene>
    <name evidence="1" type="ORF">EZE20_18780</name>
</gene>
<evidence type="ECO:0008006" key="3">
    <source>
        <dbReference type="Google" id="ProtNLM"/>
    </source>
</evidence>
<evidence type="ECO:0000313" key="2">
    <source>
        <dbReference type="Proteomes" id="UP000295706"/>
    </source>
</evidence>
<name>A0A4R4K572_9BACT</name>
<accession>A0A4R4K572</accession>
<keyword evidence="2" id="KW-1185">Reference proteome</keyword>
<dbReference type="OrthoDB" id="653624at2"/>
<dbReference type="AlphaFoldDB" id="A0A4R4K572"/>
<proteinExistence type="predicted"/>
<dbReference type="EMBL" id="SMJU01000013">
    <property type="protein sequence ID" value="TDB61792.1"/>
    <property type="molecule type" value="Genomic_DNA"/>
</dbReference>
<organism evidence="1 2">
    <name type="scientific">Arundinibacter roseus</name>
    <dbReference type="NCBI Taxonomy" id="2070510"/>
    <lineage>
        <taxon>Bacteria</taxon>
        <taxon>Pseudomonadati</taxon>
        <taxon>Bacteroidota</taxon>
        <taxon>Cytophagia</taxon>
        <taxon>Cytophagales</taxon>
        <taxon>Spirosomataceae</taxon>
        <taxon>Arundinibacter</taxon>
    </lineage>
</organism>
<comment type="caution">
    <text evidence="1">The sequence shown here is derived from an EMBL/GenBank/DDBJ whole genome shotgun (WGS) entry which is preliminary data.</text>
</comment>